<evidence type="ECO:0000256" key="5">
    <source>
        <dbReference type="ARBA" id="ARBA00022989"/>
    </source>
</evidence>
<organism evidence="9 10">
    <name type="scientific">Pseudonocardia xishanensis</name>
    <dbReference type="NCBI Taxonomy" id="630995"/>
    <lineage>
        <taxon>Bacteria</taxon>
        <taxon>Bacillati</taxon>
        <taxon>Actinomycetota</taxon>
        <taxon>Actinomycetes</taxon>
        <taxon>Pseudonocardiales</taxon>
        <taxon>Pseudonocardiaceae</taxon>
        <taxon>Pseudonocardia</taxon>
    </lineage>
</organism>
<dbReference type="PANTHER" id="PTHR30151:SF38">
    <property type="entry name" value="ALIPHATIC SULFONATES TRANSPORT PERMEASE PROTEIN SSUC-RELATED"/>
    <property type="match status" value="1"/>
</dbReference>
<comment type="caution">
    <text evidence="9">The sequence shown here is derived from an EMBL/GenBank/DDBJ whole genome shotgun (WGS) entry which is preliminary data.</text>
</comment>
<dbReference type="PANTHER" id="PTHR30151">
    <property type="entry name" value="ALKANE SULFONATE ABC TRANSPORTER-RELATED, MEMBRANE SUBUNIT"/>
    <property type="match status" value="1"/>
</dbReference>
<evidence type="ECO:0000256" key="2">
    <source>
        <dbReference type="ARBA" id="ARBA00022448"/>
    </source>
</evidence>
<gene>
    <name evidence="9" type="ORF">GCM10023175_24090</name>
</gene>
<sequence length="244" mass="25844">MLLLTAMWEAASRFGVVPARDFPPATVILKTFLEDVQTSSLLNSVKESLSAWALGLAIVTVTAVPIGLAVGSLRVLDRATQLLIELVRPIPTVALLPLLILLYGTGLQLALVLVVLAAFWPLLIQTIYGVRDVDPVTLDTGRSYGLGGVRQYWHIVIPSSLPYVATGMRLAATIALVVAIAASLIAGGSGLGAAISNAAGSGASDLMYARILVAGLLGLAVTTVFLRLERRLLRWHHSHREVPA</sequence>
<keyword evidence="10" id="KW-1185">Reference proteome</keyword>
<feature type="transmembrane region" description="Helical" evidence="7">
    <location>
        <begin position="207"/>
        <end position="228"/>
    </location>
</feature>
<dbReference type="PROSITE" id="PS50928">
    <property type="entry name" value="ABC_TM1"/>
    <property type="match status" value="1"/>
</dbReference>
<dbReference type="InterPro" id="IPR000515">
    <property type="entry name" value="MetI-like"/>
</dbReference>
<feature type="transmembrane region" description="Helical" evidence="7">
    <location>
        <begin position="82"/>
        <end position="103"/>
    </location>
</feature>
<evidence type="ECO:0000256" key="3">
    <source>
        <dbReference type="ARBA" id="ARBA00022475"/>
    </source>
</evidence>
<dbReference type="CDD" id="cd06261">
    <property type="entry name" value="TM_PBP2"/>
    <property type="match status" value="1"/>
</dbReference>
<accession>A0ABP8RRV5</accession>
<dbReference type="Proteomes" id="UP001501598">
    <property type="component" value="Unassembled WGS sequence"/>
</dbReference>
<dbReference type="EMBL" id="BAABGT010000029">
    <property type="protein sequence ID" value="GAA4544968.1"/>
    <property type="molecule type" value="Genomic_DNA"/>
</dbReference>
<keyword evidence="5 7" id="KW-1133">Transmembrane helix</keyword>
<dbReference type="InterPro" id="IPR035906">
    <property type="entry name" value="MetI-like_sf"/>
</dbReference>
<keyword evidence="3" id="KW-1003">Cell membrane</keyword>
<keyword evidence="6 7" id="KW-0472">Membrane</keyword>
<evidence type="ECO:0000313" key="9">
    <source>
        <dbReference type="EMBL" id="GAA4544968.1"/>
    </source>
</evidence>
<dbReference type="SUPFAM" id="SSF161098">
    <property type="entry name" value="MetI-like"/>
    <property type="match status" value="1"/>
</dbReference>
<name>A0ABP8RRV5_9PSEU</name>
<proteinExistence type="inferred from homology"/>
<feature type="domain" description="ABC transmembrane type-1" evidence="8">
    <location>
        <begin position="45"/>
        <end position="229"/>
    </location>
</feature>
<evidence type="ECO:0000256" key="7">
    <source>
        <dbReference type="RuleBase" id="RU363032"/>
    </source>
</evidence>
<feature type="transmembrane region" description="Helical" evidence="7">
    <location>
        <begin position="109"/>
        <end position="130"/>
    </location>
</feature>
<evidence type="ECO:0000256" key="6">
    <source>
        <dbReference type="ARBA" id="ARBA00023136"/>
    </source>
</evidence>
<feature type="transmembrane region" description="Helical" evidence="7">
    <location>
        <begin position="170"/>
        <end position="195"/>
    </location>
</feature>
<evidence type="ECO:0000256" key="4">
    <source>
        <dbReference type="ARBA" id="ARBA00022692"/>
    </source>
</evidence>
<dbReference type="Gene3D" id="1.10.3720.10">
    <property type="entry name" value="MetI-like"/>
    <property type="match status" value="1"/>
</dbReference>
<dbReference type="RefSeq" id="WP_345416096.1">
    <property type="nucleotide sequence ID" value="NZ_BAABGT010000029.1"/>
</dbReference>
<reference evidence="10" key="1">
    <citation type="journal article" date="2019" name="Int. J. Syst. Evol. Microbiol.">
        <title>The Global Catalogue of Microorganisms (GCM) 10K type strain sequencing project: providing services to taxonomists for standard genome sequencing and annotation.</title>
        <authorList>
            <consortium name="The Broad Institute Genomics Platform"/>
            <consortium name="The Broad Institute Genome Sequencing Center for Infectious Disease"/>
            <person name="Wu L."/>
            <person name="Ma J."/>
        </authorList>
    </citation>
    <scope>NUCLEOTIDE SEQUENCE [LARGE SCALE GENOMIC DNA]</scope>
    <source>
        <strain evidence="10">JCM 17906</strain>
    </source>
</reference>
<keyword evidence="4 7" id="KW-0812">Transmembrane</keyword>
<keyword evidence="2 7" id="KW-0813">Transport</keyword>
<evidence type="ECO:0000259" key="8">
    <source>
        <dbReference type="PROSITE" id="PS50928"/>
    </source>
</evidence>
<evidence type="ECO:0000313" key="10">
    <source>
        <dbReference type="Proteomes" id="UP001501598"/>
    </source>
</evidence>
<dbReference type="Pfam" id="PF00528">
    <property type="entry name" value="BPD_transp_1"/>
    <property type="match status" value="1"/>
</dbReference>
<comment type="subcellular location">
    <subcellularLocation>
        <location evidence="1 7">Cell membrane</location>
        <topology evidence="1 7">Multi-pass membrane protein</topology>
    </subcellularLocation>
</comment>
<evidence type="ECO:0000256" key="1">
    <source>
        <dbReference type="ARBA" id="ARBA00004651"/>
    </source>
</evidence>
<comment type="similarity">
    <text evidence="7">Belongs to the binding-protein-dependent transport system permease family.</text>
</comment>
<protein>
    <submittedName>
        <fullName evidence="9">ABC transporter permease</fullName>
    </submittedName>
</protein>
<feature type="transmembrane region" description="Helical" evidence="7">
    <location>
        <begin position="49"/>
        <end position="70"/>
    </location>
</feature>